<comment type="caution">
    <text evidence="2">The sequence shown here is derived from an EMBL/GenBank/DDBJ whole genome shotgun (WGS) entry which is preliminary data.</text>
</comment>
<protein>
    <recommendedName>
        <fullName evidence="4">Membrane or secreted protein</fullName>
    </recommendedName>
</protein>
<dbReference type="OrthoDB" id="706756at2"/>
<accession>A0A7X3D1D4</accession>
<gene>
    <name evidence="2" type="ORF">D9O36_06165</name>
</gene>
<feature type="signal peptide" evidence="1">
    <location>
        <begin position="1"/>
        <end position="26"/>
    </location>
</feature>
<organism evidence="2 3">
    <name type="scientific">Zobellia amurskyensis</name>
    <dbReference type="NCBI Taxonomy" id="248905"/>
    <lineage>
        <taxon>Bacteria</taxon>
        <taxon>Pseudomonadati</taxon>
        <taxon>Bacteroidota</taxon>
        <taxon>Flavobacteriia</taxon>
        <taxon>Flavobacteriales</taxon>
        <taxon>Flavobacteriaceae</taxon>
        <taxon>Zobellia</taxon>
    </lineage>
</organism>
<evidence type="ECO:0000313" key="2">
    <source>
        <dbReference type="EMBL" id="MUH35418.1"/>
    </source>
</evidence>
<evidence type="ECO:0000256" key="1">
    <source>
        <dbReference type="SAM" id="SignalP"/>
    </source>
</evidence>
<evidence type="ECO:0000313" key="3">
    <source>
        <dbReference type="Proteomes" id="UP000540519"/>
    </source>
</evidence>
<dbReference type="RefSeq" id="WP_155599250.1">
    <property type="nucleotide sequence ID" value="NZ_RCNR01000008.1"/>
</dbReference>
<dbReference type="Proteomes" id="UP000540519">
    <property type="component" value="Unassembled WGS sequence"/>
</dbReference>
<proteinExistence type="predicted"/>
<reference evidence="2 3" key="1">
    <citation type="journal article" date="2019" name="Mar. Drugs">
        <title>Comparative Genomics and CAZyme Genome Repertoires of Marine Zobellia amurskyensis KMM 3526(T) and Zobellia laminariae KMM 3676(T).</title>
        <authorList>
            <person name="Chernysheva N."/>
            <person name="Bystritskaya E."/>
            <person name="Stenkova A."/>
            <person name="Golovkin I."/>
            <person name="Nedashkovskaya O."/>
            <person name="Isaeva M."/>
        </authorList>
    </citation>
    <scope>NUCLEOTIDE SEQUENCE [LARGE SCALE GENOMIC DNA]</scope>
    <source>
        <strain evidence="2 3">KMM 3526</strain>
    </source>
</reference>
<dbReference type="EMBL" id="RCNR01000008">
    <property type="protein sequence ID" value="MUH35418.1"/>
    <property type="molecule type" value="Genomic_DNA"/>
</dbReference>
<evidence type="ECO:0008006" key="4">
    <source>
        <dbReference type="Google" id="ProtNLM"/>
    </source>
</evidence>
<dbReference type="AlphaFoldDB" id="A0A7X3D1D4"/>
<feature type="chain" id="PRO_5031228814" description="Membrane or secreted protein" evidence="1">
    <location>
        <begin position="27"/>
        <end position="243"/>
    </location>
</feature>
<name>A0A7X3D1D4_9FLAO</name>
<keyword evidence="3" id="KW-1185">Reference proteome</keyword>
<keyword evidence="1" id="KW-0732">Signal</keyword>
<sequence length="243" mass="28090">MKNSIKNYSKNIVICLLLAISNVVHAQIPSKTYFFEEKVDQNNITHELQVDGDYLIHTVYKKSPAQFIMTRGGFTQVEGNRLIVLLEFNSNYEKDQLRTLSIPFELNGKDLILEMKSKHLFKPAPSMKQDLDGKWLFATRGPDTGQERRGEENPRKTLKLLKDGRFQWIAYNTETMKFHGTGGGSFTSQDGKYIEHIEFFSKDNSRVGAELTFNYELKGNDWHHTGNNSKGEPMYEIWAKRKD</sequence>
<dbReference type="Gene3D" id="2.40.128.490">
    <property type="entry name" value="Uncharacterised protein PF14869, DUF4488"/>
    <property type="match status" value="1"/>
</dbReference>